<sequence>MSIEKPREKNLAESLLAISGSGWSSIRRSKPFSDMLASYKNVIPCLGIQGKSQGSVRELGDSVERLEECSGARACTFGELGAREHAGGAQTSVRLYSSEEGINPKGIDPSVEIKAGIDPKGIDPYAEFKVGIDPKGIDPCAEFKVGIDPKGIDPSAEIKVGIDPKGMDPSAEFKVGIDPKGIDPCAEIKVGIDPKGIDPSAKIKVAWDALQNENACKK</sequence>
<reference evidence="1 2" key="1">
    <citation type="submission" date="2017-11" db="EMBL/GenBank/DDBJ databases">
        <title>De-novo sequencing of pomegranate (Punica granatum L.) genome.</title>
        <authorList>
            <person name="Akparov Z."/>
            <person name="Amiraslanov A."/>
            <person name="Hajiyeva S."/>
            <person name="Abbasov M."/>
            <person name="Kaur K."/>
            <person name="Hamwieh A."/>
            <person name="Solovyev V."/>
            <person name="Salamov A."/>
            <person name="Braich B."/>
            <person name="Kosarev P."/>
            <person name="Mahmoud A."/>
            <person name="Hajiyev E."/>
            <person name="Babayeva S."/>
            <person name="Izzatullayeva V."/>
            <person name="Mammadov A."/>
            <person name="Mammadov A."/>
            <person name="Sharifova S."/>
            <person name="Ojaghi J."/>
            <person name="Eynullazada K."/>
            <person name="Bayramov B."/>
            <person name="Abdulazimova A."/>
            <person name="Shahmuradov I."/>
        </authorList>
    </citation>
    <scope>NUCLEOTIDE SEQUENCE [LARGE SCALE GENOMIC DNA]</scope>
    <source>
        <strain evidence="2">cv. AG2017</strain>
        <tissue evidence="1">Leaf</tissue>
    </source>
</reference>
<protein>
    <submittedName>
        <fullName evidence="1">Uncharacterized protein</fullName>
    </submittedName>
</protein>
<dbReference type="STRING" id="22663.A0A2I0KV79"/>
<proteinExistence type="predicted"/>
<keyword evidence="2" id="KW-1185">Reference proteome</keyword>
<name>A0A2I0KV79_PUNGR</name>
<dbReference type="EMBL" id="PGOL01000332">
    <property type="protein sequence ID" value="PKI72253.1"/>
    <property type="molecule type" value="Genomic_DNA"/>
</dbReference>
<evidence type="ECO:0000313" key="2">
    <source>
        <dbReference type="Proteomes" id="UP000233551"/>
    </source>
</evidence>
<dbReference type="Proteomes" id="UP000233551">
    <property type="component" value="Unassembled WGS sequence"/>
</dbReference>
<comment type="caution">
    <text evidence="1">The sequence shown here is derived from an EMBL/GenBank/DDBJ whole genome shotgun (WGS) entry which is preliminary data.</text>
</comment>
<evidence type="ECO:0000313" key="1">
    <source>
        <dbReference type="EMBL" id="PKI72253.1"/>
    </source>
</evidence>
<accession>A0A2I0KV79</accession>
<dbReference type="AlphaFoldDB" id="A0A2I0KV79"/>
<organism evidence="1 2">
    <name type="scientific">Punica granatum</name>
    <name type="common">Pomegranate</name>
    <dbReference type="NCBI Taxonomy" id="22663"/>
    <lineage>
        <taxon>Eukaryota</taxon>
        <taxon>Viridiplantae</taxon>
        <taxon>Streptophyta</taxon>
        <taxon>Embryophyta</taxon>
        <taxon>Tracheophyta</taxon>
        <taxon>Spermatophyta</taxon>
        <taxon>Magnoliopsida</taxon>
        <taxon>eudicotyledons</taxon>
        <taxon>Gunneridae</taxon>
        <taxon>Pentapetalae</taxon>
        <taxon>rosids</taxon>
        <taxon>malvids</taxon>
        <taxon>Myrtales</taxon>
        <taxon>Lythraceae</taxon>
        <taxon>Punica</taxon>
    </lineage>
</organism>
<gene>
    <name evidence="1" type="ORF">CRG98_007327</name>
</gene>